<organism evidence="7 8">
    <name type="scientific">Chloropicon roscoffensis</name>
    <dbReference type="NCBI Taxonomy" id="1461544"/>
    <lineage>
        <taxon>Eukaryota</taxon>
        <taxon>Viridiplantae</taxon>
        <taxon>Chlorophyta</taxon>
        <taxon>Chloropicophyceae</taxon>
        <taxon>Chloropicales</taxon>
        <taxon>Chloropicaceae</taxon>
        <taxon>Chloropicon</taxon>
    </lineage>
</organism>
<feature type="compositionally biased region" description="Basic and acidic residues" evidence="4">
    <location>
        <begin position="1096"/>
        <end position="1105"/>
    </location>
</feature>
<evidence type="ECO:0000256" key="3">
    <source>
        <dbReference type="ARBA" id="ARBA00023242"/>
    </source>
</evidence>
<proteinExistence type="inferred from homology"/>
<feature type="region of interest" description="Disordered" evidence="4">
    <location>
        <begin position="12"/>
        <end position="34"/>
    </location>
</feature>
<dbReference type="Pfam" id="PF08161">
    <property type="entry name" value="RRP12_HEAT"/>
    <property type="match status" value="1"/>
</dbReference>
<dbReference type="GO" id="GO:0005634">
    <property type="term" value="C:nucleus"/>
    <property type="evidence" value="ECO:0007669"/>
    <property type="project" value="UniProtKB-SubCell"/>
</dbReference>
<feature type="compositionally biased region" description="Low complexity" evidence="4">
    <location>
        <begin position="1256"/>
        <end position="1277"/>
    </location>
</feature>
<feature type="region of interest" description="Disordered" evidence="4">
    <location>
        <begin position="1227"/>
        <end position="1285"/>
    </location>
</feature>
<dbReference type="Pfam" id="PF25772">
    <property type="entry name" value="HEAT_RRP12_N"/>
    <property type="match status" value="1"/>
</dbReference>
<gene>
    <name evidence="7" type="ORF">HKI87_16g81830</name>
</gene>
<keyword evidence="3" id="KW-0539">Nucleus</keyword>
<feature type="domain" description="RRP12 N-terminal HEAT" evidence="6">
    <location>
        <begin position="38"/>
        <end position="338"/>
    </location>
</feature>
<dbReference type="Proteomes" id="UP001472866">
    <property type="component" value="Chromosome 16"/>
</dbReference>
<evidence type="ECO:0000256" key="2">
    <source>
        <dbReference type="ARBA" id="ARBA00007690"/>
    </source>
</evidence>
<dbReference type="InterPro" id="IPR052087">
    <property type="entry name" value="RRP12"/>
</dbReference>
<sequence>MDLGGLSEALAAGQGEERPWGAPGETNGVDGGGGIGTGLVEDVYRRHGKSRQGESRRICAMLGAMVSALAQQNVEPKPAALFASLVLALEGIAKGKQGRDDASDASVAEKRSQDEAALLYLLEEAASRMPRQAVRTKFERSVGVVCGVLGAKGAVPSEASTSGASASRTQCAKFGVGCLASLLCAHDPRNFLPASKPFGVLLSFCVDPRPKVRKRAQAGLAQVLVTVGGVGTAGASLERASAMVRDLCERSVAQLVEVTEAFETSQRTGSKREARRRYEEGVQRATTRCFHVLGALRQCVAFLSPREALDILKTLDGLMEFREVLLAHHSAVVIGHFFQGHRVRDALGAEELASLLRGLTDRLLTIEELMADADVAGSTLNALLAGFHALAQMDSEACLAQVPSLLHRCLHYFRRKDSEAFRIKMCSVLAELIDACVDEGAVAGAAAAAEAGQAHPLLRVVAGVEAMVTVPYQDSWNQAFQLLGKLCFALGKKGGRLLSKSLAELGRIAAGDENEWTEAVQDCVGVAVRSLGPEAVLEAIPLNIEGAVTGGGEANSWLVYVLKKNVSGASLSFWARELLPEARRCGQLAASLGEQGDVERAVLVAALEHQLWQTLPSFCRWAEDAAEGFRLLAKPLGAALQNREDLRSHVCNAIALLVSQNARAAEEGDNVGDFGGGVGSDSGLSDDGNGVGAGEDEFDGGFPRPEGHTSEGAEEALRAVASYSKNYLPLLFNLFVSSRPSERGRVHAAIAAFGRVTGRDQLDGFYKNILKRMATSLQGVQQNQGDKGAKDAAAEQQGMLMDIAAALVPGLKPEALEKLLGIVNVSVVYKDPGIQKKSYKLLRAILSRSADLKSRSLEGVRESLSNAQSSCYAPAKKYRLLCVRAMVSILDEASADVADSDKQDAMTSLVTEIVMCTKEKNSKTHHAALDLLAETAHGFKGLRSAMGSPLMEPGPLGFINVVAGGLVAQHPHMVSATVVALTRLAYQFAREIGEEALCDIERAVAMLLKTKSREVVKSVLAFLSMFVMTLDAGRLHEELPSLVEHLLIWANDTKNRFRLKIRHILEKVIRVLGLDEVTKFIPEEHQPLIRYIRKQRGQEKRKREGGSVAGASVKTGRTRGKQTTWTYAEDDDDEGGAGEGTLAGRTQARTARTSRTAASGSAVRKRQRMAPGGGLGSGEDPSDLLDSRNAARMGSAHFASRDEFGDDDDGPINTIRTRKKDGKLIIKDDRYESTGGDGGDDDENMDDSRSHRSGKSARSGKSGRTAGTARTARTNKTARTDRSIVRAKGTKKLEPFAYWPMDRKMLNRRAAKRKDAKKGLLGVVKSKANKKNRR</sequence>
<dbReference type="EMBL" id="CP151516">
    <property type="protein sequence ID" value="WZN66616.1"/>
    <property type="molecule type" value="Genomic_DNA"/>
</dbReference>
<reference evidence="7 8" key="1">
    <citation type="submission" date="2024-03" db="EMBL/GenBank/DDBJ databases">
        <title>Complete genome sequence of the green alga Chloropicon roscoffensis RCC1871.</title>
        <authorList>
            <person name="Lemieux C."/>
            <person name="Pombert J.-F."/>
            <person name="Otis C."/>
            <person name="Turmel M."/>
        </authorList>
    </citation>
    <scope>NUCLEOTIDE SEQUENCE [LARGE SCALE GENOMIC DNA]</scope>
    <source>
        <strain evidence="7 8">RCC1871</strain>
    </source>
</reference>
<feature type="region of interest" description="Disordered" evidence="4">
    <location>
        <begin position="1196"/>
        <end position="1215"/>
    </location>
</feature>
<feature type="compositionally biased region" description="Low complexity" evidence="4">
    <location>
        <begin position="1140"/>
        <end position="1162"/>
    </location>
</feature>
<accession>A0AAX4PL25</accession>
<protein>
    <submittedName>
        <fullName evidence="7">NUC173 domain-containing protein</fullName>
    </submittedName>
</protein>
<dbReference type="InterPro" id="IPR011989">
    <property type="entry name" value="ARM-like"/>
</dbReference>
<name>A0AAX4PL25_9CHLO</name>
<evidence type="ECO:0000259" key="5">
    <source>
        <dbReference type="Pfam" id="PF08161"/>
    </source>
</evidence>
<dbReference type="Gene3D" id="1.25.10.10">
    <property type="entry name" value="Leucine-rich Repeat Variant"/>
    <property type="match status" value="1"/>
</dbReference>
<dbReference type="InterPro" id="IPR012978">
    <property type="entry name" value="HEAT_RRP12"/>
</dbReference>
<evidence type="ECO:0000256" key="4">
    <source>
        <dbReference type="SAM" id="MobiDB-lite"/>
    </source>
</evidence>
<evidence type="ECO:0000256" key="1">
    <source>
        <dbReference type="ARBA" id="ARBA00004123"/>
    </source>
</evidence>
<comment type="similarity">
    <text evidence="2">Belongs to the RRP12 family.</text>
</comment>
<dbReference type="PANTHER" id="PTHR48287:SF1">
    <property type="entry name" value="ARM REPEAT SUPERFAMILY PROTEIN"/>
    <property type="match status" value="1"/>
</dbReference>
<dbReference type="InterPro" id="IPR057860">
    <property type="entry name" value="HEAT_RRP12_N"/>
</dbReference>
<feature type="domain" description="RRP12 HEAT" evidence="5">
    <location>
        <begin position="416"/>
        <end position="737"/>
    </location>
</feature>
<feature type="region of interest" description="Disordered" evidence="4">
    <location>
        <begin position="1310"/>
        <end position="1334"/>
    </location>
</feature>
<dbReference type="SUPFAM" id="SSF48371">
    <property type="entry name" value="ARM repeat"/>
    <property type="match status" value="1"/>
</dbReference>
<evidence type="ECO:0000259" key="6">
    <source>
        <dbReference type="Pfam" id="PF25772"/>
    </source>
</evidence>
<dbReference type="InterPro" id="IPR016024">
    <property type="entry name" value="ARM-type_fold"/>
</dbReference>
<dbReference type="PANTHER" id="PTHR48287">
    <property type="entry name" value="ARM REPEAT SUPERFAMILY PROTEIN"/>
    <property type="match status" value="1"/>
</dbReference>
<comment type="subcellular location">
    <subcellularLocation>
        <location evidence="1">Nucleus</location>
    </subcellularLocation>
</comment>
<evidence type="ECO:0000313" key="8">
    <source>
        <dbReference type="Proteomes" id="UP001472866"/>
    </source>
</evidence>
<keyword evidence="8" id="KW-1185">Reference proteome</keyword>
<evidence type="ECO:0000313" key="7">
    <source>
        <dbReference type="EMBL" id="WZN66616.1"/>
    </source>
</evidence>
<feature type="region of interest" description="Disordered" evidence="4">
    <location>
        <begin position="1094"/>
        <end position="1187"/>
    </location>
</feature>